<keyword evidence="14" id="KW-1185">Reference proteome</keyword>
<evidence type="ECO:0000256" key="7">
    <source>
        <dbReference type="ARBA" id="ARBA00047899"/>
    </source>
</evidence>
<dbReference type="Gene3D" id="1.10.510.10">
    <property type="entry name" value="Transferase(Phosphotransferase) domain 1"/>
    <property type="match status" value="1"/>
</dbReference>
<dbReference type="GO" id="GO:0035556">
    <property type="term" value="P:intracellular signal transduction"/>
    <property type="evidence" value="ECO:0007669"/>
    <property type="project" value="TreeGrafter"/>
</dbReference>
<dbReference type="PROSITE" id="PS50011">
    <property type="entry name" value="PROTEIN_KINASE_DOM"/>
    <property type="match status" value="1"/>
</dbReference>
<dbReference type="InterPro" id="IPR008271">
    <property type="entry name" value="Ser/Thr_kinase_AS"/>
</dbReference>
<feature type="binding site" evidence="9">
    <location>
        <position position="42"/>
    </location>
    <ligand>
        <name>ATP</name>
        <dbReference type="ChEBI" id="CHEBI:30616"/>
    </ligand>
</feature>
<dbReference type="Pfam" id="PF00069">
    <property type="entry name" value="Pkinase"/>
    <property type="match status" value="1"/>
</dbReference>
<reference evidence="14" key="1">
    <citation type="submission" date="2015-09" db="EMBL/GenBank/DDBJ databases">
        <authorList>
            <consortium name="Pathogen Informatics"/>
        </authorList>
    </citation>
    <scope>NUCLEOTIDE SEQUENCE [LARGE SCALE GENOMIC DNA]</scope>
    <source>
        <strain evidence="14">Lake Konstanz</strain>
    </source>
</reference>
<evidence type="ECO:0000256" key="5">
    <source>
        <dbReference type="ARBA" id="ARBA00022777"/>
    </source>
</evidence>
<dbReference type="GO" id="GO:0005524">
    <property type="term" value="F:ATP binding"/>
    <property type="evidence" value="ECO:0007669"/>
    <property type="project" value="UniProtKB-UniRule"/>
</dbReference>
<name>A0A0S4J318_BODSA</name>
<dbReference type="Proteomes" id="UP000051952">
    <property type="component" value="Unassembled WGS sequence"/>
</dbReference>
<dbReference type="InterPro" id="IPR000719">
    <property type="entry name" value="Prot_kinase_dom"/>
</dbReference>
<evidence type="ECO:0000256" key="8">
    <source>
        <dbReference type="ARBA" id="ARBA00048679"/>
    </source>
</evidence>
<evidence type="ECO:0000313" key="14">
    <source>
        <dbReference type="Proteomes" id="UP000051952"/>
    </source>
</evidence>
<feature type="domain" description="Protein kinase" evidence="12">
    <location>
        <begin position="9"/>
        <end position="211"/>
    </location>
</feature>
<comment type="similarity">
    <text evidence="10">Belongs to the protein kinase superfamily.</text>
</comment>
<gene>
    <name evidence="13" type="ORF">BSAL_90395c</name>
</gene>
<evidence type="ECO:0000259" key="12">
    <source>
        <dbReference type="PROSITE" id="PS50011"/>
    </source>
</evidence>
<evidence type="ECO:0000256" key="1">
    <source>
        <dbReference type="ARBA" id="ARBA00012513"/>
    </source>
</evidence>
<dbReference type="VEuPathDB" id="TriTrypDB:BSAL_90395c"/>
<dbReference type="OMA" id="ANNCPHI"/>
<proteinExistence type="inferred from homology"/>
<comment type="catalytic activity">
    <reaction evidence="7">
        <text>L-threonyl-[protein] + ATP = O-phospho-L-threonyl-[protein] + ADP + H(+)</text>
        <dbReference type="Rhea" id="RHEA:46608"/>
        <dbReference type="Rhea" id="RHEA-COMP:11060"/>
        <dbReference type="Rhea" id="RHEA-COMP:11605"/>
        <dbReference type="ChEBI" id="CHEBI:15378"/>
        <dbReference type="ChEBI" id="CHEBI:30013"/>
        <dbReference type="ChEBI" id="CHEBI:30616"/>
        <dbReference type="ChEBI" id="CHEBI:61977"/>
        <dbReference type="ChEBI" id="CHEBI:456216"/>
        <dbReference type="EC" id="2.7.11.1"/>
    </reaction>
</comment>
<organism evidence="13 14">
    <name type="scientific">Bodo saltans</name>
    <name type="common">Flagellated protozoan</name>
    <dbReference type="NCBI Taxonomy" id="75058"/>
    <lineage>
        <taxon>Eukaryota</taxon>
        <taxon>Discoba</taxon>
        <taxon>Euglenozoa</taxon>
        <taxon>Kinetoplastea</taxon>
        <taxon>Metakinetoplastina</taxon>
        <taxon>Eubodonida</taxon>
        <taxon>Bodonidae</taxon>
        <taxon>Bodo</taxon>
    </lineage>
</organism>
<feature type="region of interest" description="Disordered" evidence="11">
    <location>
        <begin position="185"/>
        <end position="211"/>
    </location>
</feature>
<keyword evidence="5" id="KW-0418">Kinase</keyword>
<dbReference type="InterPro" id="IPR017441">
    <property type="entry name" value="Protein_kinase_ATP_BS"/>
</dbReference>
<dbReference type="PROSITE" id="PS00108">
    <property type="entry name" value="PROTEIN_KINASE_ST"/>
    <property type="match status" value="1"/>
</dbReference>
<comment type="catalytic activity">
    <reaction evidence="8">
        <text>L-seryl-[protein] + ATP = O-phospho-L-seryl-[protein] + ADP + H(+)</text>
        <dbReference type="Rhea" id="RHEA:17989"/>
        <dbReference type="Rhea" id="RHEA-COMP:9863"/>
        <dbReference type="Rhea" id="RHEA-COMP:11604"/>
        <dbReference type="ChEBI" id="CHEBI:15378"/>
        <dbReference type="ChEBI" id="CHEBI:29999"/>
        <dbReference type="ChEBI" id="CHEBI:30616"/>
        <dbReference type="ChEBI" id="CHEBI:83421"/>
        <dbReference type="ChEBI" id="CHEBI:456216"/>
        <dbReference type="EC" id="2.7.11.1"/>
    </reaction>
</comment>
<evidence type="ECO:0000256" key="3">
    <source>
        <dbReference type="ARBA" id="ARBA00022679"/>
    </source>
</evidence>
<dbReference type="OrthoDB" id="347657at2759"/>
<sequence>MNRMVPDDFEFERTLGIGAFSKVLVARYIPDGKKYAVKIIAKRQILNAPSEEEKTRLAEVARREMRMLLMCDHPSIVRFHASMQTSDDLMYVTELCEGGELLDAIKRKGTIPIKAARHIAAELISAIGYLHHAEKRTVPVVPNAPLKSVTILHRDIKPENIMLSEGKHVKLIDFGTAVILEGGALGTSEKPSEGRGSSPPPSPARVCKTPC</sequence>
<dbReference type="PANTHER" id="PTHR24356:SF163">
    <property type="entry name" value="3-PHOSPHOINOSITIDE-DEPENDENT PROTEIN KINASE 1-RELATED"/>
    <property type="match status" value="1"/>
</dbReference>
<keyword evidence="4 9" id="KW-0547">Nucleotide-binding</keyword>
<dbReference type="PROSITE" id="PS00107">
    <property type="entry name" value="PROTEIN_KINASE_ATP"/>
    <property type="match status" value="1"/>
</dbReference>
<evidence type="ECO:0000256" key="6">
    <source>
        <dbReference type="ARBA" id="ARBA00022840"/>
    </source>
</evidence>
<dbReference type="InterPro" id="IPR050236">
    <property type="entry name" value="Ser_Thr_kinase_AGC"/>
</dbReference>
<accession>A0A0S4J318</accession>
<dbReference type="InterPro" id="IPR011009">
    <property type="entry name" value="Kinase-like_dom_sf"/>
</dbReference>
<dbReference type="PANTHER" id="PTHR24356">
    <property type="entry name" value="SERINE/THREONINE-PROTEIN KINASE"/>
    <property type="match status" value="1"/>
</dbReference>
<evidence type="ECO:0000256" key="11">
    <source>
        <dbReference type="SAM" id="MobiDB-lite"/>
    </source>
</evidence>
<keyword evidence="3" id="KW-0808">Transferase</keyword>
<keyword evidence="6 9" id="KW-0067">ATP-binding</keyword>
<dbReference type="SMART" id="SM00220">
    <property type="entry name" value="S_TKc"/>
    <property type="match status" value="1"/>
</dbReference>
<evidence type="ECO:0000256" key="2">
    <source>
        <dbReference type="ARBA" id="ARBA00022527"/>
    </source>
</evidence>
<protein>
    <recommendedName>
        <fullName evidence="1">non-specific serine/threonine protein kinase</fullName>
        <ecNumber evidence="1">2.7.11.1</ecNumber>
    </recommendedName>
</protein>
<evidence type="ECO:0000256" key="4">
    <source>
        <dbReference type="ARBA" id="ARBA00022741"/>
    </source>
</evidence>
<dbReference type="GO" id="GO:0004674">
    <property type="term" value="F:protein serine/threonine kinase activity"/>
    <property type="evidence" value="ECO:0007669"/>
    <property type="project" value="UniProtKB-KW"/>
</dbReference>
<evidence type="ECO:0000313" key="13">
    <source>
        <dbReference type="EMBL" id="CUG85677.1"/>
    </source>
</evidence>
<evidence type="ECO:0000256" key="10">
    <source>
        <dbReference type="RuleBase" id="RU000304"/>
    </source>
</evidence>
<evidence type="ECO:0000256" key="9">
    <source>
        <dbReference type="PROSITE-ProRule" id="PRU10141"/>
    </source>
</evidence>
<keyword evidence="2 10" id="KW-0723">Serine/threonine-protein kinase</keyword>
<dbReference type="SUPFAM" id="SSF56112">
    <property type="entry name" value="Protein kinase-like (PK-like)"/>
    <property type="match status" value="1"/>
</dbReference>
<dbReference type="EMBL" id="CYKH01001182">
    <property type="protein sequence ID" value="CUG85677.1"/>
    <property type="molecule type" value="Genomic_DNA"/>
</dbReference>
<dbReference type="EC" id="2.7.11.1" evidence="1"/>
<dbReference type="AlphaFoldDB" id="A0A0S4J318"/>